<dbReference type="PANTHER" id="PTHR38688:SF1">
    <property type="entry name" value="FAD_NAD(P)-BINDING DOMAIN-CONTAINING PROTEIN"/>
    <property type="match status" value="1"/>
</dbReference>
<dbReference type="InterPro" id="IPR036188">
    <property type="entry name" value="FAD/NAD-bd_sf"/>
</dbReference>
<name>A0A6C0IBQ6_9ZZZZ</name>
<organism evidence="1">
    <name type="scientific">viral metagenome</name>
    <dbReference type="NCBI Taxonomy" id="1070528"/>
    <lineage>
        <taxon>unclassified sequences</taxon>
        <taxon>metagenomes</taxon>
        <taxon>organismal metagenomes</taxon>
    </lineage>
</organism>
<dbReference type="AlphaFoldDB" id="A0A6C0IBQ6"/>
<proteinExistence type="predicted"/>
<dbReference type="PANTHER" id="PTHR38688">
    <property type="entry name" value="PYR_REDOX_2 DOMAIN-CONTAINING PROTEIN"/>
    <property type="match status" value="1"/>
</dbReference>
<dbReference type="EMBL" id="MN740152">
    <property type="protein sequence ID" value="QHT89806.1"/>
    <property type="molecule type" value="Genomic_DNA"/>
</dbReference>
<reference evidence="1" key="1">
    <citation type="journal article" date="2020" name="Nature">
        <title>Giant virus diversity and host interactions through global metagenomics.</title>
        <authorList>
            <person name="Schulz F."/>
            <person name="Roux S."/>
            <person name="Paez-Espino D."/>
            <person name="Jungbluth S."/>
            <person name="Walsh D.A."/>
            <person name="Denef V.J."/>
            <person name="McMahon K.D."/>
            <person name="Konstantinidis K.T."/>
            <person name="Eloe-Fadrosh E.A."/>
            <person name="Kyrpides N.C."/>
            <person name="Woyke T."/>
        </authorList>
    </citation>
    <scope>NUCLEOTIDE SEQUENCE</scope>
    <source>
        <strain evidence="1">GVMAG-M-3300023184-62</strain>
    </source>
</reference>
<protein>
    <recommendedName>
        <fullName evidence="2">FAD/NAD(P)-binding domain-containing protein</fullName>
    </recommendedName>
</protein>
<accession>A0A6C0IBQ6</accession>
<dbReference type="InterPro" id="IPR053275">
    <property type="entry name" value="Agnestin_monoxygenase"/>
</dbReference>
<sequence>MKTYKICVIGCGISGSLLLLKLLETVKPNDICCVDPAFDGGDLGRRWAAVTSNTIWQQFISALDSVPNAQKALKERISLYESTSLTPVCELSRILREALRPYLHEMDAHTTHAISANYSSDDDVWTITLQDGAIRKAKTIVYSPGGNPKQVNLPKYQIPLEIALDSQRLARQVEAGQPILLFGLANSGVLVLKNLLKLGAEVRVIYRTPKPFIYARDGVPGGIKQEAAQFADEITQNPSESCRLIHSSDIEGCIRAYNECNTIISAIGFTKNSNSCKVLVDSIGVDIEAITTPHMFGFGMCYPTTKTVDGRIYEDVGIGAFVNKIIECLPIIYEDINRLASTPV</sequence>
<dbReference type="SUPFAM" id="SSF51905">
    <property type="entry name" value="FAD/NAD(P)-binding domain"/>
    <property type="match status" value="1"/>
</dbReference>
<evidence type="ECO:0008006" key="2">
    <source>
        <dbReference type="Google" id="ProtNLM"/>
    </source>
</evidence>
<evidence type="ECO:0000313" key="1">
    <source>
        <dbReference type="EMBL" id="QHT89806.1"/>
    </source>
</evidence>